<reference evidence="2 3" key="1">
    <citation type="submission" date="2018-01" db="EMBL/GenBank/DDBJ databases">
        <title>G. obscuriglobus.</title>
        <authorList>
            <person name="Franke J."/>
            <person name="Blomberg W."/>
            <person name="Selmecki A."/>
        </authorList>
    </citation>
    <scope>NUCLEOTIDE SEQUENCE [LARGE SCALE GENOMIC DNA]</scope>
    <source>
        <strain evidence="2 3">DSM 5831</strain>
    </source>
</reference>
<dbReference type="RefSeq" id="WP_010036768.1">
    <property type="nucleotide sequence ID" value="NZ_CP025958.1"/>
</dbReference>
<keyword evidence="1" id="KW-1133">Transmembrane helix</keyword>
<accession>A0A2Z3H549</accession>
<keyword evidence="1" id="KW-0812">Transmembrane</keyword>
<name>A0A2Z3H549_9BACT</name>
<dbReference type="Proteomes" id="UP000245802">
    <property type="component" value="Chromosome"/>
</dbReference>
<dbReference type="EMBL" id="CP025958">
    <property type="protein sequence ID" value="AWM38696.1"/>
    <property type="molecule type" value="Genomic_DNA"/>
</dbReference>
<proteinExistence type="predicted"/>
<keyword evidence="3" id="KW-1185">Reference proteome</keyword>
<organism evidence="2 3">
    <name type="scientific">Gemmata obscuriglobus</name>
    <dbReference type="NCBI Taxonomy" id="114"/>
    <lineage>
        <taxon>Bacteria</taxon>
        <taxon>Pseudomonadati</taxon>
        <taxon>Planctomycetota</taxon>
        <taxon>Planctomycetia</taxon>
        <taxon>Gemmatales</taxon>
        <taxon>Gemmataceae</taxon>
        <taxon>Gemmata</taxon>
    </lineage>
</organism>
<evidence type="ECO:0000313" key="2">
    <source>
        <dbReference type="EMBL" id="AWM38696.1"/>
    </source>
</evidence>
<protein>
    <submittedName>
        <fullName evidence="2">Uncharacterized protein</fullName>
    </submittedName>
</protein>
<dbReference type="AlphaFoldDB" id="A0A2Z3H549"/>
<dbReference type="KEGG" id="gog:C1280_18015"/>
<evidence type="ECO:0000313" key="3">
    <source>
        <dbReference type="Proteomes" id="UP000245802"/>
    </source>
</evidence>
<keyword evidence="1" id="KW-0472">Membrane</keyword>
<gene>
    <name evidence="2" type="ORF">C1280_18015</name>
</gene>
<feature type="transmembrane region" description="Helical" evidence="1">
    <location>
        <begin position="20"/>
        <end position="39"/>
    </location>
</feature>
<evidence type="ECO:0000256" key="1">
    <source>
        <dbReference type="SAM" id="Phobius"/>
    </source>
</evidence>
<sequence length="63" mass="7042">MRRWVEHRLYVLDRVTGDPFWGRVFAGVLVAVLAALLIYRGYVQPRVGARPPDRVPAAGPGVQ</sequence>